<dbReference type="InterPro" id="IPR007627">
    <property type="entry name" value="RNA_pol_sigma70_r2"/>
</dbReference>
<accession>A0A848KCZ5</accession>
<evidence type="ECO:0000256" key="5">
    <source>
        <dbReference type="ARBA" id="ARBA00023163"/>
    </source>
</evidence>
<dbReference type="GO" id="GO:0006352">
    <property type="term" value="P:DNA-templated transcription initiation"/>
    <property type="evidence" value="ECO:0007669"/>
    <property type="project" value="InterPro"/>
</dbReference>
<dbReference type="Proteomes" id="UP000535543">
    <property type="component" value="Unassembled WGS sequence"/>
</dbReference>
<evidence type="ECO:0000256" key="2">
    <source>
        <dbReference type="ARBA" id="ARBA00023015"/>
    </source>
</evidence>
<feature type="region of interest" description="Disordered" evidence="6">
    <location>
        <begin position="1"/>
        <end position="22"/>
    </location>
</feature>
<dbReference type="GO" id="GO:0003677">
    <property type="term" value="F:DNA binding"/>
    <property type="evidence" value="ECO:0007669"/>
    <property type="project" value="UniProtKB-KW"/>
</dbReference>
<evidence type="ECO:0000256" key="4">
    <source>
        <dbReference type="ARBA" id="ARBA00023125"/>
    </source>
</evidence>
<dbReference type="GO" id="GO:0016987">
    <property type="term" value="F:sigma factor activity"/>
    <property type="evidence" value="ECO:0007669"/>
    <property type="project" value="UniProtKB-KW"/>
</dbReference>
<dbReference type="PANTHER" id="PTHR43133:SF66">
    <property type="entry name" value="ECF RNA POLYMERASE SIGMA FACTOR SIGK"/>
    <property type="match status" value="1"/>
</dbReference>
<reference evidence="9 10" key="1">
    <citation type="submission" date="2019-05" db="EMBL/GenBank/DDBJ databases">
        <authorList>
            <person name="Lee S.D."/>
        </authorList>
    </citation>
    <scope>NUCLEOTIDE SEQUENCE [LARGE SCALE GENOMIC DNA]</scope>
    <source>
        <strain evidence="9 10">YC2-7</strain>
    </source>
</reference>
<feature type="compositionally biased region" description="Polar residues" evidence="6">
    <location>
        <begin position="1"/>
        <end position="18"/>
    </location>
</feature>
<dbReference type="Gene3D" id="1.10.1740.10">
    <property type="match status" value="1"/>
</dbReference>
<keyword evidence="4" id="KW-0238">DNA-binding</keyword>
<keyword evidence="5" id="KW-0804">Transcription</keyword>
<dbReference type="Gene3D" id="1.10.10.10">
    <property type="entry name" value="Winged helix-like DNA-binding domain superfamily/Winged helix DNA-binding domain"/>
    <property type="match status" value="1"/>
</dbReference>
<keyword evidence="2" id="KW-0805">Transcription regulation</keyword>
<dbReference type="InterPro" id="IPR013324">
    <property type="entry name" value="RNA_pol_sigma_r3/r4-like"/>
</dbReference>
<evidence type="ECO:0000259" key="8">
    <source>
        <dbReference type="Pfam" id="PF04545"/>
    </source>
</evidence>
<gene>
    <name evidence="9" type="ORF">FGL95_03095</name>
</gene>
<dbReference type="InterPro" id="IPR036388">
    <property type="entry name" value="WH-like_DNA-bd_sf"/>
</dbReference>
<sequence>MTPVQSVLGNEHSVQTIAPDQRDRHRLQLRRCTPLSIVGRHRLGNNDPAGSPDLDTTYDACPLPNSDVISARAKEADHLRELLRRVGKSDRDAFAELYDATAARLYGMVLRVLRNPGYSEETTQEIYLQIWSTASKYDPNRGSPLAWMMTMAHRRAIDRVRSEQSGANREAQYGWSTYTPDHDSVVETVAQRDESDAVIACLHTLTATQQEAVRLAYYGGLTYREVGEKLAVALPTVKSRIREGLLKLKNCLGVSTDE</sequence>
<comment type="similarity">
    <text evidence="1">Belongs to the sigma-70 factor family. ECF subfamily.</text>
</comment>
<keyword evidence="10" id="KW-1185">Reference proteome</keyword>
<keyword evidence="3" id="KW-0731">Sigma factor</keyword>
<dbReference type="AlphaFoldDB" id="A0A848KCZ5"/>
<evidence type="ECO:0000313" key="10">
    <source>
        <dbReference type="Proteomes" id="UP000535543"/>
    </source>
</evidence>
<dbReference type="NCBIfam" id="TIGR02937">
    <property type="entry name" value="sigma70-ECF"/>
    <property type="match status" value="1"/>
</dbReference>
<dbReference type="InterPro" id="IPR014284">
    <property type="entry name" value="RNA_pol_sigma-70_dom"/>
</dbReference>
<evidence type="ECO:0000313" key="9">
    <source>
        <dbReference type="EMBL" id="NMN94020.1"/>
    </source>
</evidence>
<evidence type="ECO:0000259" key="7">
    <source>
        <dbReference type="Pfam" id="PF04542"/>
    </source>
</evidence>
<dbReference type="InterPro" id="IPR013325">
    <property type="entry name" value="RNA_pol_sigma_r2"/>
</dbReference>
<dbReference type="InterPro" id="IPR007630">
    <property type="entry name" value="RNA_pol_sigma70_r4"/>
</dbReference>
<dbReference type="PANTHER" id="PTHR43133">
    <property type="entry name" value="RNA POLYMERASE ECF-TYPE SIGMA FACTO"/>
    <property type="match status" value="1"/>
</dbReference>
<comment type="caution">
    <text evidence="9">The sequence shown here is derived from an EMBL/GenBank/DDBJ whole genome shotgun (WGS) entry which is preliminary data.</text>
</comment>
<dbReference type="Pfam" id="PF04545">
    <property type="entry name" value="Sigma70_r4"/>
    <property type="match status" value="1"/>
</dbReference>
<evidence type="ECO:0000256" key="6">
    <source>
        <dbReference type="SAM" id="MobiDB-lite"/>
    </source>
</evidence>
<feature type="domain" description="RNA polymerase sigma-70 region 4" evidence="8">
    <location>
        <begin position="201"/>
        <end position="249"/>
    </location>
</feature>
<dbReference type="EMBL" id="VCQU01000001">
    <property type="protein sequence ID" value="NMN94020.1"/>
    <property type="molecule type" value="Genomic_DNA"/>
</dbReference>
<dbReference type="InterPro" id="IPR039425">
    <property type="entry name" value="RNA_pol_sigma-70-like"/>
</dbReference>
<dbReference type="Pfam" id="PF04542">
    <property type="entry name" value="Sigma70_r2"/>
    <property type="match status" value="1"/>
</dbReference>
<protein>
    <submittedName>
        <fullName evidence="9">Sigma-70 family RNA polymerase sigma factor</fullName>
    </submittedName>
</protein>
<organism evidence="9 10">
    <name type="scientific">Antrihabitans stalactiti</name>
    <dbReference type="NCBI Taxonomy" id="2584121"/>
    <lineage>
        <taxon>Bacteria</taxon>
        <taxon>Bacillati</taxon>
        <taxon>Actinomycetota</taxon>
        <taxon>Actinomycetes</taxon>
        <taxon>Mycobacteriales</taxon>
        <taxon>Nocardiaceae</taxon>
        <taxon>Antrihabitans</taxon>
    </lineage>
</organism>
<dbReference type="NCBIfam" id="NF007228">
    <property type="entry name" value="PRK09646.1"/>
    <property type="match status" value="1"/>
</dbReference>
<reference evidence="9 10" key="2">
    <citation type="submission" date="2020-06" db="EMBL/GenBank/DDBJ databases">
        <title>Antribacter stalactiti gen. nov., sp. nov., a new member of the family Nacardiaceae isolated from a cave.</title>
        <authorList>
            <person name="Kim I.S."/>
        </authorList>
    </citation>
    <scope>NUCLEOTIDE SEQUENCE [LARGE SCALE GENOMIC DNA]</scope>
    <source>
        <strain evidence="9 10">YC2-7</strain>
    </source>
</reference>
<evidence type="ECO:0000256" key="1">
    <source>
        <dbReference type="ARBA" id="ARBA00010641"/>
    </source>
</evidence>
<dbReference type="CDD" id="cd06171">
    <property type="entry name" value="Sigma70_r4"/>
    <property type="match status" value="1"/>
</dbReference>
<evidence type="ECO:0000256" key="3">
    <source>
        <dbReference type="ARBA" id="ARBA00023082"/>
    </source>
</evidence>
<name>A0A848KCZ5_9NOCA</name>
<feature type="domain" description="RNA polymerase sigma-70 region 2" evidence="7">
    <location>
        <begin position="97"/>
        <end position="164"/>
    </location>
</feature>
<dbReference type="SUPFAM" id="SSF88946">
    <property type="entry name" value="Sigma2 domain of RNA polymerase sigma factors"/>
    <property type="match status" value="1"/>
</dbReference>
<dbReference type="SUPFAM" id="SSF88659">
    <property type="entry name" value="Sigma3 and sigma4 domains of RNA polymerase sigma factors"/>
    <property type="match status" value="1"/>
</dbReference>
<proteinExistence type="inferred from homology"/>